<evidence type="ECO:0000256" key="3">
    <source>
        <dbReference type="SAM" id="Phobius"/>
    </source>
</evidence>
<dbReference type="GO" id="GO:0009451">
    <property type="term" value="P:RNA modification"/>
    <property type="evidence" value="ECO:0007669"/>
    <property type="project" value="InterPro"/>
</dbReference>
<evidence type="ECO:0000256" key="2">
    <source>
        <dbReference type="PROSITE-ProRule" id="PRU00708"/>
    </source>
</evidence>
<gene>
    <name evidence="4" type="ORF">KP509_39G004000</name>
</gene>
<comment type="caution">
    <text evidence="4">The sequence shown here is derived from an EMBL/GenBank/DDBJ whole genome shotgun (WGS) entry which is preliminary data.</text>
</comment>
<feature type="repeat" description="PPR" evidence="2">
    <location>
        <begin position="418"/>
        <end position="452"/>
    </location>
</feature>
<organism evidence="4 5">
    <name type="scientific">Ceratopteris richardii</name>
    <name type="common">Triangle waterfern</name>
    <dbReference type="NCBI Taxonomy" id="49495"/>
    <lineage>
        <taxon>Eukaryota</taxon>
        <taxon>Viridiplantae</taxon>
        <taxon>Streptophyta</taxon>
        <taxon>Embryophyta</taxon>
        <taxon>Tracheophyta</taxon>
        <taxon>Polypodiopsida</taxon>
        <taxon>Polypodiidae</taxon>
        <taxon>Polypodiales</taxon>
        <taxon>Pteridineae</taxon>
        <taxon>Pteridaceae</taxon>
        <taxon>Parkerioideae</taxon>
        <taxon>Ceratopteris</taxon>
    </lineage>
</organism>
<dbReference type="InterPro" id="IPR002885">
    <property type="entry name" value="PPR_rpt"/>
</dbReference>
<evidence type="ECO:0008006" key="6">
    <source>
        <dbReference type="Google" id="ProtNLM"/>
    </source>
</evidence>
<dbReference type="AlphaFoldDB" id="A0A8T2PXK2"/>
<dbReference type="FunFam" id="1.25.40.10:FF:000343">
    <property type="entry name" value="Pentatricopeptide repeat-containing protein At3g58590"/>
    <property type="match status" value="1"/>
</dbReference>
<protein>
    <recommendedName>
        <fullName evidence="6">Pentatricopeptide repeat-containing protein</fullName>
    </recommendedName>
</protein>
<dbReference type="Gene3D" id="1.25.40.10">
    <property type="entry name" value="Tetratricopeptide repeat domain"/>
    <property type="match status" value="5"/>
</dbReference>
<dbReference type="InterPro" id="IPR011990">
    <property type="entry name" value="TPR-like_helical_dom_sf"/>
</dbReference>
<dbReference type="FunFam" id="1.25.40.10:FF:000158">
    <property type="entry name" value="pentatricopeptide repeat-containing protein At2g33680"/>
    <property type="match status" value="1"/>
</dbReference>
<dbReference type="EMBL" id="CM035444">
    <property type="protein sequence ID" value="KAH7276357.1"/>
    <property type="molecule type" value="Genomic_DNA"/>
</dbReference>
<evidence type="ECO:0000256" key="1">
    <source>
        <dbReference type="ARBA" id="ARBA00022737"/>
    </source>
</evidence>
<evidence type="ECO:0000313" key="5">
    <source>
        <dbReference type="Proteomes" id="UP000825935"/>
    </source>
</evidence>
<dbReference type="OrthoDB" id="5588846at2759"/>
<feature type="repeat" description="PPR" evidence="2">
    <location>
        <begin position="652"/>
        <end position="686"/>
    </location>
</feature>
<dbReference type="Proteomes" id="UP000825935">
    <property type="component" value="Chromosome 39"/>
</dbReference>
<dbReference type="Pfam" id="PF13041">
    <property type="entry name" value="PPR_2"/>
    <property type="match status" value="3"/>
</dbReference>
<dbReference type="PROSITE" id="PS51375">
    <property type="entry name" value="PPR"/>
    <property type="match status" value="5"/>
</dbReference>
<evidence type="ECO:0000313" key="4">
    <source>
        <dbReference type="EMBL" id="KAH7276357.1"/>
    </source>
</evidence>
<feature type="transmembrane region" description="Helical" evidence="3">
    <location>
        <begin position="103"/>
        <end position="127"/>
    </location>
</feature>
<dbReference type="InterPro" id="IPR046960">
    <property type="entry name" value="PPR_At4g14850-like_plant"/>
</dbReference>
<dbReference type="NCBIfam" id="TIGR00756">
    <property type="entry name" value="PPR"/>
    <property type="match status" value="4"/>
</dbReference>
<dbReference type="Pfam" id="PF01535">
    <property type="entry name" value="PPR"/>
    <property type="match status" value="8"/>
</dbReference>
<keyword evidence="3" id="KW-0472">Membrane</keyword>
<feature type="repeat" description="PPR" evidence="2">
    <location>
        <begin position="348"/>
        <end position="382"/>
    </location>
</feature>
<keyword evidence="5" id="KW-1185">Reference proteome</keyword>
<dbReference type="PANTHER" id="PTHR47926">
    <property type="entry name" value="PENTATRICOPEPTIDE REPEAT-CONTAINING PROTEIN"/>
    <property type="match status" value="1"/>
</dbReference>
<sequence>MRVRHHKFVHVQLMNKNIHSFLNRLSKQFNYIVCLPNSPAKCITFSSQSESDIHVNLVQFTIRNANDAFLIFNHTSQLPALEDLACILGDCTEKKIINGAWKLYILILGFGLEFSSIIWEYLLLIFLDSESISDVQWIVQRLCYTYVQKQENLIHVLVKHGLFREAIAILQSSDIYYTCSNKYLYQNLLKVCNFREYVSDGQILHTQIVKKGFDIDYYVGSTLLDMYGKNGMLEEAEVVFDGLLTKDVVTWTSLICGYVGSGHGEKAIQFLFKMSEEGITPNSVTFICGLKACRLLGDIDKCRQIHTDLVKGGYEVDIRILSSLIGMYTSCNQFEETQVVFDKAFVKDVVLWTALIGGYAETGNSKEALTWLERMQIEGFLPNPATFVCGLKACCNLGSSEEVQRLHINLIKSGFEGDSLLITSLMNAYSKCGFLSEAQHIFDEVEIKSLPIWNTLIGGYIDHECGQEALDNFRRMQVERVSPDSITLVYALKACIISKLMQNGQCLQIETTKFGFDRDYFVGIQLLDMYSKFGLVEEAQHVFERLPTWDVVSYNALIMGFAEHGFGEEALQCLSRMHEEGVSMDAITAVCGLKACISSGLIRIGRWIHGQILKQDLIEQDPIIGILLIDIYVKCKYLLEAQKVFYGMTNKSLIAWSTLLMGYAFSGEWELVFSLLGEMQSCGMPLDTICLLSALTVCSHSGLIEEGVRVFGILGKEYAIPSNLEHFNSMIDLFCRAGQIEKASGMLDVIPFQPNFVTWTTLLGACRQCGDIQVAKQAFNHAAVLTGNKVDLLISTLGVYEDNCWFLRQAVGSESSAEVGIVRARAVCH</sequence>
<proteinExistence type="predicted"/>
<feature type="repeat" description="PPR" evidence="2">
    <location>
        <begin position="550"/>
        <end position="584"/>
    </location>
</feature>
<accession>A0A8T2PXK2</accession>
<name>A0A8T2PXK2_CERRI</name>
<keyword evidence="3" id="KW-0812">Transmembrane</keyword>
<keyword evidence="1" id="KW-0677">Repeat</keyword>
<feature type="repeat" description="PPR" evidence="2">
    <location>
        <begin position="247"/>
        <end position="281"/>
    </location>
</feature>
<dbReference type="GO" id="GO:0048731">
    <property type="term" value="P:system development"/>
    <property type="evidence" value="ECO:0007669"/>
    <property type="project" value="UniProtKB-ARBA"/>
</dbReference>
<reference evidence="4" key="1">
    <citation type="submission" date="2021-08" db="EMBL/GenBank/DDBJ databases">
        <title>WGS assembly of Ceratopteris richardii.</title>
        <authorList>
            <person name="Marchant D.B."/>
            <person name="Chen G."/>
            <person name="Jenkins J."/>
            <person name="Shu S."/>
            <person name="Leebens-Mack J."/>
            <person name="Grimwood J."/>
            <person name="Schmutz J."/>
            <person name="Soltis P."/>
            <person name="Soltis D."/>
            <person name="Chen Z.-H."/>
        </authorList>
    </citation>
    <scope>NUCLEOTIDE SEQUENCE</scope>
    <source>
        <strain evidence="4">Whitten #5841</strain>
        <tissue evidence="4">Leaf</tissue>
    </source>
</reference>
<dbReference type="PANTHER" id="PTHR47926:SF533">
    <property type="entry name" value="DYW DOMAIN-CONTAINING PROTEIN"/>
    <property type="match status" value="1"/>
</dbReference>
<dbReference type="GO" id="GO:0003723">
    <property type="term" value="F:RNA binding"/>
    <property type="evidence" value="ECO:0007669"/>
    <property type="project" value="InterPro"/>
</dbReference>
<keyword evidence="3" id="KW-1133">Transmembrane helix</keyword>